<dbReference type="Proteomes" id="UP000019151">
    <property type="component" value="Extrachromosomal Element ECE"/>
</dbReference>
<name>W0RNZ6_9BACT</name>
<feature type="compositionally biased region" description="Low complexity" evidence="1">
    <location>
        <begin position="679"/>
        <end position="688"/>
    </location>
</feature>
<evidence type="ECO:0000313" key="2">
    <source>
        <dbReference type="EMBL" id="AHG87551.1"/>
    </source>
</evidence>
<proteinExistence type="predicted"/>
<evidence type="ECO:0000256" key="1">
    <source>
        <dbReference type="SAM" id="MobiDB-lite"/>
    </source>
</evidence>
<dbReference type="STRING" id="861299.J421_0013"/>
<dbReference type="Proteomes" id="UP000019151">
    <property type="component" value="Chromosome"/>
</dbReference>
<dbReference type="KEGG" id="gba:J421_4548"/>
<evidence type="ECO:0000313" key="3">
    <source>
        <dbReference type="EMBL" id="AHG92085.1"/>
    </source>
</evidence>
<sequence>MSVVAGPGIAFAIDSRPAEEGRDRVVRAFSDIQGGARSAASGVDQANNALNNLGAGGSRASTATRGAADGLGKLSAAGAGASNTALSLTHAFNGLAASSLGLNQSLGTLAGNLLPFAIGQTATAGVLLGVTAMARAWDAYSESADRAAKATKEAAEKMQQSIDNLVNSGSFEKLAQQYRDATLGTRAHGGADGLNALVASRAQLEAERARLRQKTAGQGAFSAGEDLAGVQNLGDPTVSRIKSLTSAIDAIDQKIIAASAQAEQAYQAIFNPNNGLTTAERGLPIVVTAKSLTAEYREHKKELKEIADTIKRYDEGLKKIAADEERVRAADRRKAAGVLNDNALDASIAKDLRTVGEQRRAFEASINADAQHALGLMSTTLLQSFDETLDQLAGGPFYRSVANGLADAVGQGVVRGLETGTLGGREFWQSIGHMGEQLVGDALQRALSKVSKADVGKYGGAALAGGFAGYGIGYGTGNAAEGFVGGAVGGALTGASVGGVPGAVVGGLVGALAGLTGAHRKAQEAAEAMARAQEAYVANFESFDRAMRGTGTALEDAQAAIRAQADKLRADAAEVFKGSAFRDNQALIASKTNAITAAEAAGLQRNALEFAQSKFDFFEQQRAEQLRLRGLAEEADAIERQVANTKELADAIKLYGADVRDTVLATQQAREEERRKQEAAAAEAARAQAFEDERAREFQRGADAAANATRDKQAADAERDRAKSLEDYNRASREDLHYRQLVAQGRTAEADAYQRRIHDERELGDAILHGADAATQAEIIYTEAMEAQAAATKRAADAARAAAAAESSLASSRLDLLAQRNGALGIDPTLGLQQQAALAMLNGNAARALDGANIADPASLTSAIDAWLKEALDPARLGQADQDTLNDLRDTASTLLNLRSAAKALGGNAGLAGFQAAGGLSVQHSDVIKDSLASAFTGFSVSQANESNGLARTANAYLLRIADNTDALKFFDGFTSGWTGELTVTVRAAPGTGRDSRQIVDELDRRLNGRLRMQERAGGRSSIT</sequence>
<reference evidence="3" key="1">
    <citation type="submission" date="2013-12" db="EMBL/GenBank/DDBJ databases">
        <authorList>
            <person name="DeBruyn J.M."/>
            <person name="Radosevich M."/>
            <person name="Wommack K.Eric."/>
            <person name="Polson S."/>
            <person name="Hauser L.J."/>
            <person name="Fawaz M.N."/>
            <person name="Korlach J."/>
            <person name="Tsai Y.-C."/>
        </authorList>
    </citation>
    <scope>NUCLEOTIDE SEQUENCE</scope>
    <source>
        <strain evidence="3">KBS708</strain>
    </source>
</reference>
<reference evidence="3 4" key="2">
    <citation type="journal article" date="2014" name="Genome Announc.">
        <title>Genome Sequence and Methylome of Soil Bacterium Gemmatirosa kalamazoonensis KBS708T, a Member of the Rarely Cultivated Gemmatimonadetes Phylum.</title>
        <authorList>
            <person name="Debruyn J.M."/>
            <person name="Radosevich M."/>
            <person name="Wommack K.E."/>
            <person name="Polson S.W."/>
            <person name="Hauser L.J."/>
            <person name="Fawaz M.N."/>
            <person name="Korlach J."/>
            <person name="Tsai Y.C."/>
        </authorList>
    </citation>
    <scope>NUCLEOTIDE SEQUENCE [LARGE SCALE GENOMIC DNA]</scope>
    <source>
        <strain evidence="3 4">KBS708</strain>
    </source>
</reference>
<keyword evidence="4" id="KW-1185">Reference proteome</keyword>
<dbReference type="AlphaFoldDB" id="W0RNZ6"/>
<accession>W0RNZ6</accession>
<dbReference type="HOGENOM" id="CLU_295920_0_0_0"/>
<dbReference type="RefSeq" id="WP_025409142.1">
    <property type="nucleotide sequence ID" value="NZ_CP007127.1"/>
</dbReference>
<dbReference type="InParanoid" id="W0RNZ6"/>
<evidence type="ECO:0000313" key="4">
    <source>
        <dbReference type="Proteomes" id="UP000019151"/>
    </source>
</evidence>
<organism evidence="3 4">
    <name type="scientific">Gemmatirosa kalamazoonensis</name>
    <dbReference type="NCBI Taxonomy" id="861299"/>
    <lineage>
        <taxon>Bacteria</taxon>
        <taxon>Pseudomonadati</taxon>
        <taxon>Gemmatimonadota</taxon>
        <taxon>Gemmatimonadia</taxon>
        <taxon>Gemmatimonadales</taxon>
        <taxon>Gemmatimonadaceae</taxon>
        <taxon>Gemmatirosa</taxon>
    </lineage>
</organism>
<gene>
    <name evidence="2" type="ORF">J421_0013</name>
    <name evidence="3" type="ORF">J421_4548</name>
</gene>
<dbReference type="EMBL" id="CP007128">
    <property type="protein sequence ID" value="AHG92085.1"/>
    <property type="molecule type" value="Genomic_DNA"/>
</dbReference>
<feature type="compositionally biased region" description="Basic and acidic residues" evidence="1">
    <location>
        <begin position="709"/>
        <end position="728"/>
    </location>
</feature>
<feature type="compositionally biased region" description="Basic and acidic residues" evidence="1">
    <location>
        <begin position="669"/>
        <end position="678"/>
    </location>
</feature>
<protein>
    <submittedName>
        <fullName evidence="3">Uncharacterized protein</fullName>
    </submittedName>
</protein>
<feature type="region of interest" description="Disordered" evidence="1">
    <location>
        <begin position="668"/>
        <end position="728"/>
    </location>
</feature>
<dbReference type="EMBL" id="CP007127">
    <property type="protein sequence ID" value="AHG87551.1"/>
    <property type="molecule type" value="Genomic_DNA"/>
</dbReference>
<feature type="compositionally biased region" description="Basic and acidic residues" evidence="1">
    <location>
        <begin position="689"/>
        <end position="700"/>
    </location>
</feature>